<keyword evidence="1" id="KW-0472">Membrane</keyword>
<dbReference type="Pfam" id="PF00680">
    <property type="entry name" value="RdRP_1"/>
    <property type="match status" value="1"/>
</dbReference>
<keyword evidence="1" id="KW-0812">Transmembrane</keyword>
<evidence type="ECO:0000313" key="4">
    <source>
        <dbReference type="EMBL" id="JAV18290.1"/>
    </source>
</evidence>
<dbReference type="EMBL" id="GFDG01000509">
    <property type="protein sequence ID" value="JAV18290.1"/>
    <property type="molecule type" value="Transcribed_RNA"/>
</dbReference>
<protein>
    <submittedName>
        <fullName evidence="4">Putative replication polyprotein</fullName>
    </submittedName>
</protein>
<dbReference type="PROSITE" id="PS51218">
    <property type="entry name" value="SF3_HELICASE_2"/>
    <property type="match status" value="1"/>
</dbReference>
<dbReference type="GO" id="GO:0039694">
    <property type="term" value="P:viral RNA genome replication"/>
    <property type="evidence" value="ECO:0007669"/>
    <property type="project" value="InterPro"/>
</dbReference>
<dbReference type="Pfam" id="PF00910">
    <property type="entry name" value="RNA_helicase"/>
    <property type="match status" value="1"/>
</dbReference>
<dbReference type="GO" id="GO:0006351">
    <property type="term" value="P:DNA-templated transcription"/>
    <property type="evidence" value="ECO:0007669"/>
    <property type="project" value="InterPro"/>
</dbReference>
<dbReference type="InterPro" id="IPR001205">
    <property type="entry name" value="RNA-dir_pol_C"/>
</dbReference>
<dbReference type="InterPro" id="IPR043502">
    <property type="entry name" value="DNA/RNA_pol_sf"/>
</dbReference>
<reference evidence="4" key="1">
    <citation type="submission" date="2017-01" db="EMBL/GenBank/DDBJ databases">
        <title>An insight into the sialome and mialome of the horn fly, Haematobia irritans.</title>
        <authorList>
            <person name="Breijo M."/>
            <person name="Boiani M."/>
            <person name="Ures X."/>
            <person name="Rocha S."/>
            <person name="Sequeira M."/>
            <person name="Ribeiro J.M."/>
        </authorList>
    </citation>
    <scope>NUCLEOTIDE SEQUENCE</scope>
</reference>
<evidence type="ECO:0000259" key="3">
    <source>
        <dbReference type="PROSITE" id="PS51218"/>
    </source>
</evidence>
<keyword evidence="1" id="KW-1133">Transmembrane helix</keyword>
<dbReference type="InterPro" id="IPR043128">
    <property type="entry name" value="Rev_trsase/Diguanyl_cyclase"/>
</dbReference>
<dbReference type="InterPro" id="IPR009003">
    <property type="entry name" value="Peptidase_S1_PA"/>
</dbReference>
<dbReference type="Gene3D" id="3.30.70.270">
    <property type="match status" value="1"/>
</dbReference>
<feature type="transmembrane region" description="Helical" evidence="1">
    <location>
        <begin position="46"/>
        <end position="70"/>
    </location>
</feature>
<feature type="transmembrane region" description="Helical" evidence="1">
    <location>
        <begin position="17"/>
        <end position="34"/>
    </location>
</feature>
<dbReference type="GO" id="GO:0003968">
    <property type="term" value="F:RNA-directed RNA polymerase activity"/>
    <property type="evidence" value="ECO:0007669"/>
    <property type="project" value="InterPro"/>
</dbReference>
<feature type="domain" description="SF3 helicase" evidence="3">
    <location>
        <begin position="345"/>
        <end position="517"/>
    </location>
</feature>
<name>A0A1L8EHS6_HAEIR</name>
<dbReference type="SUPFAM" id="SSF56672">
    <property type="entry name" value="DNA/RNA polymerases"/>
    <property type="match status" value="1"/>
</dbReference>
<dbReference type="InterPro" id="IPR007094">
    <property type="entry name" value="RNA-dir_pol_PSvirus"/>
</dbReference>
<dbReference type="GO" id="GO:0003723">
    <property type="term" value="F:RNA binding"/>
    <property type="evidence" value="ECO:0007669"/>
    <property type="project" value="InterPro"/>
</dbReference>
<sequence length="2053" mass="233855">MLIGIILRSKMFNFNKFKMFLVSTCNCVLELVGVDMPINQLVKNNYFLAGLLCFIVMALNAQSYATLWTLRSVIADNILQNTGIESILNPIHFLSGWIWWIVCIFLVIRLVKNYIHELTYPIRAVRKYMSDIPKRGGVLQRCLNQLKEYPTAFVALIYQLQKVDNRIDLMSNLTILSSLLKLPQGIWESILGKLPQTPVVEGQEEMLEDLTSMVALGLTITKTEIGDVRLDNFLVNVDRNQKACDNILKRVNPILIKLGLVSDGNYEIVLEVAKEINSLVSEDTWLKIMLKTCPNDLLITENSLRINNLREKVSLLRTKLNTLTSKELRSDKVVVECHKILASLDTLFIEVAVLEQSNKIRVKPVGVSIQGEKQIGKTNFVALLTREVCKYVKEHGGISFRDADRWNTWFMQSRDEFDTGYSGQKITYADDAFQQKDNKDHLLWYNFISNSPVGTNQADLKQKGLLYQSRLVFTTCNKLPTRSITVEDIEALHARFPHTICMKRNDKPMPKGGKKIETYDWVDMYYGPMSQAVAESGTTSLQGSAMEKLSVAEIVKKIGDDLIMQDRFYNSCISPSNEEVIHGEEESDRVSEWYARCSEPLSHGLDPMILKLNTILASFNIGRFENNNSPLLEYAKKNILSFKAWNVIRTMISHDESFDEWWTYYVQRMVRGYSENLLTLQEIEVTPFEGLQLLAARRLRDEGCLFEVHATNEHQEAYVTIHEQLKNYLDREISMLDTDIVSLAMTKMALSEIMGEIRESVWIDVYPWVRGLRNRITGLDFVEHMDAYPTKVSDFLVTLSDWEVVDETQFKSFFVQPMLIVKVGHVSYAWSPMIDRGCKFVEINAEFLEIRESMTNTIMVSRQFEVSANQWIVQPGTSSQPQNGLPVDVASHQKWIKLVNRAPVRKHELYGGERILYLFKRLQHRGYSISMEDKTYMSSLKNGPSTVSAIRSWVKEEIGEQVSAKYSTLMGYYTRITRNGVGYLLATLRRLGVPVSEYWNNLLTDNAPIITAAIVTTVTSLLVVTLIKVIKYGIQGEEQSKGEKRAKQKKIVTSKLQKLKFAKGNEQANGDVIQQITKQQVGMNTECDFAAIEQLFDHIEEHPCLNIAAMSCPSRPMDTTDYNTYYAAIESEYDFSYSTPEPPKWKKVHSYREDGKRVIELSIRGRDEEEKCLSEIERLLEVARYYPSADWVFDAYFQREGDIYNYFIELCLLTAKTKAGVADWTRADVKNIGNVHNMLNGGKPVNIEDIVMGVQESAPVAYDTCTAINHHNLVKLNCVKPEDVHNVAIKGVSVYGIGSGNIIILPAHAVRENKWIRFRRSEGADCVGVAEVDSSKVDYTRDIAVAKILSRFQAEQKLLTLQKQQDLACISRQNFVFPDISKYLMTMEQMECEMMDCMTLHYFGSSRTFAMGKTTEFVVRKYEIGSDQYQSKKLVACSQGLQSQLALSQRGDCGSPVILASGKRAGKLMGFHAYLSPSNKCWYSTALTIEDLGVIIGSEHGFKDPWQNLFVPGLPTDLPQGPEIEYVANLIKPSLPVTSSSLDHWHKSPFADQFEEQLAPGRLDPYDPYIESELPTNLEGRKSLILGPNSEMGKKLPELKQDLLDWCTDQLIIENVAAMRAAGTLKKVSSNIDEMLDYALNGDCDNDFVRGMEINKAAGLPWSLMGASKKSDFITLDEATGVRSFKDNELGKALKNRVTLKLQQAKVGQRIISLSSSKLKDQPIKIAQARAGRTRVFHCIPVDMILFQAALYGPFKEAYTGLGLKANHAVGIDPKSAGWAEIAAYMTRHPNYFDADYKNYDKYLHTQVYRAVKRFMREVVQRVAPDEWDRARAIEEEDAINTYVVDYRTVYKTNRGNKSGSYLTTIDNNIANRIYAFYAWCETTKVMSLAEYNRHVSEVNFGDDKILSVSDEYKDKFNYLTYRDVLNSLGHVITPGSKDGEEKPFTDFANLLFLKRGFKFHDGMVLAPLMQRSIEGPFVWTDINEEQTTVWVNLVQEQMIEAALWGEEYYYSFCAKLRCGTNRHLNEALAVLLADTWEHTFQKFCNRYYGFKN</sequence>
<dbReference type="GO" id="GO:0003724">
    <property type="term" value="F:RNA helicase activity"/>
    <property type="evidence" value="ECO:0007669"/>
    <property type="project" value="InterPro"/>
</dbReference>
<feature type="transmembrane region" description="Helical" evidence="1">
    <location>
        <begin position="91"/>
        <end position="111"/>
    </location>
</feature>
<dbReference type="Gene3D" id="1.20.960.20">
    <property type="match status" value="1"/>
</dbReference>
<dbReference type="InterPro" id="IPR000605">
    <property type="entry name" value="Helicase_SF3_ssDNA/RNA_vir"/>
</dbReference>
<accession>A0A1L8EHS6</accession>
<organism evidence="4">
    <name type="scientific">Haematobia irritans</name>
    <name type="common">Horn fly</name>
    <name type="synonym">Conops irritans</name>
    <dbReference type="NCBI Taxonomy" id="7368"/>
    <lineage>
        <taxon>Eukaryota</taxon>
        <taxon>Metazoa</taxon>
        <taxon>Ecdysozoa</taxon>
        <taxon>Arthropoda</taxon>
        <taxon>Hexapoda</taxon>
        <taxon>Insecta</taxon>
        <taxon>Pterygota</taxon>
        <taxon>Neoptera</taxon>
        <taxon>Endopterygota</taxon>
        <taxon>Diptera</taxon>
        <taxon>Brachycera</taxon>
        <taxon>Muscomorpha</taxon>
        <taxon>Muscoidea</taxon>
        <taxon>Muscidae</taxon>
        <taxon>Haematobia</taxon>
    </lineage>
</organism>
<evidence type="ECO:0000256" key="1">
    <source>
        <dbReference type="SAM" id="Phobius"/>
    </source>
</evidence>
<dbReference type="PROSITE" id="PS50507">
    <property type="entry name" value="RDRP_SSRNA_POS"/>
    <property type="match status" value="1"/>
</dbReference>
<dbReference type="InterPro" id="IPR014759">
    <property type="entry name" value="Helicase_SF3_ssRNA_vir"/>
</dbReference>
<feature type="domain" description="RdRp catalytic" evidence="2">
    <location>
        <begin position="1790"/>
        <end position="1917"/>
    </location>
</feature>
<dbReference type="SUPFAM" id="SSF50494">
    <property type="entry name" value="Trypsin-like serine proteases"/>
    <property type="match status" value="1"/>
</dbReference>
<proteinExistence type="predicted"/>
<dbReference type="GO" id="GO:0071897">
    <property type="term" value="P:DNA biosynthetic process"/>
    <property type="evidence" value="ECO:0007669"/>
    <property type="project" value="UniProtKB-ARBA"/>
</dbReference>
<evidence type="ECO:0000259" key="2">
    <source>
        <dbReference type="PROSITE" id="PS50507"/>
    </source>
</evidence>